<dbReference type="RefSeq" id="WP_158862960.1">
    <property type="nucleotide sequence ID" value="NZ_CP046401.1"/>
</dbReference>
<keyword evidence="1" id="KW-0472">Membrane</keyword>
<dbReference type="KEGG" id="mcos:GM418_02865"/>
<evidence type="ECO:0000256" key="1">
    <source>
        <dbReference type="SAM" id="Phobius"/>
    </source>
</evidence>
<feature type="transmembrane region" description="Helical" evidence="1">
    <location>
        <begin position="277"/>
        <end position="298"/>
    </location>
</feature>
<accession>A0A6I6JK00</accession>
<feature type="transmembrane region" description="Helical" evidence="1">
    <location>
        <begin position="6"/>
        <end position="26"/>
    </location>
</feature>
<reference evidence="2 3" key="1">
    <citation type="submission" date="2019-11" db="EMBL/GenBank/DDBJ databases">
        <authorList>
            <person name="Zheng R.K."/>
            <person name="Sun C.M."/>
        </authorList>
    </citation>
    <scope>NUCLEOTIDE SEQUENCE [LARGE SCALE GENOMIC DNA]</scope>
    <source>
        <strain evidence="2 3">WC007</strain>
    </source>
</reference>
<feature type="transmembrane region" description="Helical" evidence="1">
    <location>
        <begin position="493"/>
        <end position="510"/>
    </location>
</feature>
<dbReference type="InterPro" id="IPR021280">
    <property type="entry name" value="TMEM260-like"/>
</dbReference>
<dbReference type="AlphaFoldDB" id="A0A6I6JK00"/>
<protein>
    <submittedName>
        <fullName evidence="2">DUF2723 domain-containing protein</fullName>
    </submittedName>
</protein>
<name>A0A6I6JK00_9BACT</name>
<feature type="transmembrane region" description="Helical" evidence="1">
    <location>
        <begin position="137"/>
        <end position="155"/>
    </location>
</feature>
<dbReference type="Proteomes" id="UP000428260">
    <property type="component" value="Chromosome"/>
</dbReference>
<dbReference type="PANTHER" id="PTHR16214">
    <property type="entry name" value="TRANSMEMBRANE PROTEIN 260"/>
    <property type="match status" value="1"/>
</dbReference>
<feature type="transmembrane region" description="Helical" evidence="1">
    <location>
        <begin position="74"/>
        <end position="101"/>
    </location>
</feature>
<dbReference type="Pfam" id="PF11028">
    <property type="entry name" value="TMEM260-like"/>
    <property type="match status" value="1"/>
</dbReference>
<dbReference type="PANTHER" id="PTHR16214:SF3">
    <property type="entry name" value="TRANSMEMBRANE PROTEIN 260"/>
    <property type="match status" value="1"/>
</dbReference>
<evidence type="ECO:0000313" key="3">
    <source>
        <dbReference type="Proteomes" id="UP000428260"/>
    </source>
</evidence>
<proteinExistence type="predicted"/>
<feature type="transmembrane region" description="Helical" evidence="1">
    <location>
        <begin position="47"/>
        <end position="68"/>
    </location>
</feature>
<feature type="transmembrane region" description="Helical" evidence="1">
    <location>
        <begin position="247"/>
        <end position="271"/>
    </location>
</feature>
<organism evidence="2 3">
    <name type="scientific">Maribellus comscasis</name>
    <dbReference type="NCBI Taxonomy" id="2681766"/>
    <lineage>
        <taxon>Bacteria</taxon>
        <taxon>Pseudomonadati</taxon>
        <taxon>Bacteroidota</taxon>
        <taxon>Bacteroidia</taxon>
        <taxon>Marinilabiliales</taxon>
        <taxon>Prolixibacteraceae</taxon>
        <taxon>Maribellus</taxon>
    </lineage>
</organism>
<feature type="transmembrane region" description="Helical" evidence="1">
    <location>
        <begin position="547"/>
        <end position="567"/>
    </location>
</feature>
<feature type="transmembrane region" description="Helical" evidence="1">
    <location>
        <begin position="208"/>
        <end position="235"/>
    </location>
</feature>
<gene>
    <name evidence="2" type="ORF">GM418_02865</name>
</gene>
<keyword evidence="3" id="KW-1185">Reference proteome</keyword>
<keyword evidence="1" id="KW-1133">Transmembrane helix</keyword>
<feature type="transmembrane region" description="Helical" evidence="1">
    <location>
        <begin position="108"/>
        <end position="131"/>
    </location>
</feature>
<evidence type="ECO:0000313" key="2">
    <source>
        <dbReference type="EMBL" id="QGY42631.1"/>
    </source>
</evidence>
<keyword evidence="1" id="KW-0812">Transmembrane</keyword>
<dbReference type="EMBL" id="CP046401">
    <property type="protein sequence ID" value="QGY42631.1"/>
    <property type="molecule type" value="Genomic_DNA"/>
</dbReference>
<dbReference type="InterPro" id="IPR052724">
    <property type="entry name" value="GT117_domain-containing"/>
</dbReference>
<feature type="transmembrane region" description="Helical" evidence="1">
    <location>
        <begin position="516"/>
        <end position="535"/>
    </location>
</feature>
<sequence length="996" mass="113190">MKFKSLFYISGIAVFILSFLTYYITLEPTTSFWDCSEFILSANKLEVNHPSGAPLFVLLGRVFTFLSFGNPQKIAWSINLMSGLFSAGTVFFLFQIIVFMAKKMSNNAFLVIGCGIIGSLTFAFTDSFWFSAVEGEVYALSMFFLSAGFWAALKWEAGFGEPENNHWLLFIAILVGLGLGVHLLNLLIIPSITMIVFLKSYKVSVKNILLSFVLGCILLLSVLYILVPATMWFLSVSEIIFINNLHLPLNSGLIFAVLTWGGASALGIRFFQKKGSVNVSLAIFSVTLVLSGFSVYAVNLIRSQAGPPVNFGEPDNIFSLIDYLNREQYPKRPLLYGENFNSPVIGVDERKTKDFDGQRYVERDLPSAYIYAPETCTFFPRMYSNSPGHEEAYKSWVNITGKKVRVQNRDGKSEVLTVPSLGEQLVFFVRFQAGHMFWRYLMWNFVGRQNDIQGRGEPTRGNWISGIKPIDQLRLGPQDNQPEWMRNNRARNTYFFIPFLFGILGAVFFYKKNKVMFYSILSLFLLAGLGLVVYINEIPLVPRERDYVFVGSFMVFSIWIGFGFMAIAEWLPGKLSSKITTVLLFIIVFFGSPALLFSQNFNDHDRSNRYAARDFAANILNSCPGNAILFTSGDNDTYPLLYCQEVEEIRPDVRIVVMPFVSANWFINQLKMQKNRSDGLKMNLPQKKIDEGKLDYVSVQHKIQKKVDFLEVLKFVSSDAEGTKLQTRNGDSLSFIPAVDLYFNVSAQGKTGTIPVSLKNREVLYKHELAFWDIVVSNAISRPICFVSKLEAQNHGLLNYLHQVGLVYQLVPVKNKVKSILENPPANTGRLYTQLMNDFAWGNIDKPDVNIDYFTVYNAGVFQLQNVFNSLAKSLLEEGQKEKACEVLHKSILLFPTQVFHYNSYSLQLANLLFEAGLKEDGINYLEDFVYSVEENLNYYVQFEANQRDRLKTDIVTDMFYYQQLLHIIGQQKLDKEFPNAGKNFESLAMVFNKGL</sequence>
<feature type="transmembrane region" description="Helical" evidence="1">
    <location>
        <begin position="579"/>
        <end position="597"/>
    </location>
</feature>
<feature type="transmembrane region" description="Helical" evidence="1">
    <location>
        <begin position="167"/>
        <end position="188"/>
    </location>
</feature>